<evidence type="ECO:0000256" key="1">
    <source>
        <dbReference type="SAM" id="MobiDB-lite"/>
    </source>
</evidence>
<comment type="caution">
    <text evidence="2">The sequence shown here is derived from an EMBL/GenBank/DDBJ whole genome shotgun (WGS) entry which is preliminary data.</text>
</comment>
<sequence length="67" mass="7596">MSGLDQATADSRNSRPTRHLDRFLSEGQTTQVHSFAQVRLDISDYPTRHPYGLMTDAHRASARRVGR</sequence>
<accession>A0A178LUA0</accession>
<evidence type="ECO:0000313" key="2">
    <source>
        <dbReference type="EMBL" id="OAN37512.1"/>
    </source>
</evidence>
<dbReference type="AlphaFoldDB" id="A0A178LUA0"/>
<evidence type="ECO:0000313" key="3">
    <source>
        <dbReference type="Proteomes" id="UP000078396"/>
    </source>
</evidence>
<gene>
    <name evidence="2" type="ORF">A4X20_22535</name>
</gene>
<dbReference type="Proteomes" id="UP000078396">
    <property type="component" value="Unassembled WGS sequence"/>
</dbReference>
<protein>
    <submittedName>
        <fullName evidence="2">Uncharacterized protein</fullName>
    </submittedName>
</protein>
<feature type="region of interest" description="Disordered" evidence="1">
    <location>
        <begin position="46"/>
        <end position="67"/>
    </location>
</feature>
<name>A0A178LUA0_MYCIR</name>
<proteinExistence type="predicted"/>
<reference evidence="2 3" key="1">
    <citation type="submission" date="2016-04" db="EMBL/GenBank/DDBJ databases">
        <title>Draft Genome Sequences of Staphylococcus capitis Strain H36, S. capitis Strain H65, S. cohnii Strain H62, S. hominis Strain H69, Mycobacterium iranicum Strain H39, Plantibacter sp. Strain H53, Pseudomonas oryzihabitans Strain H72, and Microbacterium sp. Strain H83, isolated from residential settings.</title>
        <authorList>
            <person name="Lymperopoulou D."/>
            <person name="Adams R.I."/>
            <person name="Lindow S."/>
            <person name="Coil D.A."/>
            <person name="Jospin G."/>
            <person name="Eisen J.A."/>
        </authorList>
    </citation>
    <scope>NUCLEOTIDE SEQUENCE [LARGE SCALE GENOMIC DNA]</scope>
    <source>
        <strain evidence="2 3">H39</strain>
    </source>
</reference>
<dbReference type="EMBL" id="LWCS01000027">
    <property type="protein sequence ID" value="OAN37512.1"/>
    <property type="molecule type" value="Genomic_DNA"/>
</dbReference>
<organism evidence="2 3">
    <name type="scientific">Mycolicibacterium iranicum</name>
    <name type="common">Mycobacterium iranicum</name>
    <dbReference type="NCBI Taxonomy" id="912594"/>
    <lineage>
        <taxon>Bacteria</taxon>
        <taxon>Bacillati</taxon>
        <taxon>Actinomycetota</taxon>
        <taxon>Actinomycetes</taxon>
        <taxon>Mycobacteriales</taxon>
        <taxon>Mycobacteriaceae</taxon>
        <taxon>Mycolicibacterium</taxon>
    </lineage>
</organism>